<dbReference type="EMBL" id="CM034387">
    <property type="protein sequence ID" value="KAJ0184287.1"/>
    <property type="molecule type" value="Genomic_DNA"/>
</dbReference>
<evidence type="ECO:0000313" key="1">
    <source>
        <dbReference type="EMBL" id="KAJ0184287.1"/>
    </source>
</evidence>
<gene>
    <name evidence="1" type="ORF">K1T71_000710</name>
</gene>
<comment type="caution">
    <text evidence="1">The sequence shown here is derived from an EMBL/GenBank/DDBJ whole genome shotgun (WGS) entry which is preliminary data.</text>
</comment>
<reference evidence="1 2" key="1">
    <citation type="journal article" date="2021" name="Front. Genet.">
        <title>Chromosome-Level Genome Assembly Reveals Significant Gene Expansion in the Toll and IMD Signaling Pathways of Dendrolimus kikuchii.</title>
        <authorList>
            <person name="Zhou J."/>
            <person name="Wu P."/>
            <person name="Xiong Z."/>
            <person name="Liu N."/>
            <person name="Zhao N."/>
            <person name="Ji M."/>
            <person name="Qiu Y."/>
            <person name="Yang B."/>
        </authorList>
    </citation>
    <scope>NUCLEOTIDE SEQUENCE [LARGE SCALE GENOMIC DNA]</scope>
    <source>
        <strain evidence="1">Ann1</strain>
    </source>
</reference>
<keyword evidence="2" id="KW-1185">Reference proteome</keyword>
<organism evidence="1 2">
    <name type="scientific">Dendrolimus kikuchii</name>
    <dbReference type="NCBI Taxonomy" id="765133"/>
    <lineage>
        <taxon>Eukaryota</taxon>
        <taxon>Metazoa</taxon>
        <taxon>Ecdysozoa</taxon>
        <taxon>Arthropoda</taxon>
        <taxon>Hexapoda</taxon>
        <taxon>Insecta</taxon>
        <taxon>Pterygota</taxon>
        <taxon>Neoptera</taxon>
        <taxon>Endopterygota</taxon>
        <taxon>Lepidoptera</taxon>
        <taxon>Glossata</taxon>
        <taxon>Ditrysia</taxon>
        <taxon>Bombycoidea</taxon>
        <taxon>Lasiocampidae</taxon>
        <taxon>Dendrolimus</taxon>
    </lineage>
</organism>
<accession>A0ACC1DKS1</accession>
<proteinExistence type="predicted"/>
<evidence type="ECO:0000313" key="2">
    <source>
        <dbReference type="Proteomes" id="UP000824533"/>
    </source>
</evidence>
<dbReference type="Proteomes" id="UP000824533">
    <property type="component" value="Linkage Group LG01"/>
</dbReference>
<name>A0ACC1DKS1_9NEOP</name>
<sequence length="106" mass="12448">MCHCWARASHHRGKYESVSCFQVNKILINHRRTHTGERPFQCEYCSAAFAQKSAMNTHFIHTGERPLSCEICGCTFRQNASLYTHKKRVHKIYPEKKRIELVKPSR</sequence>
<protein>
    <submittedName>
        <fullName evidence="1">Uncharacterized protein</fullName>
    </submittedName>
</protein>